<sequence length="68" mass="7300">MLVNPAAALSGLVAEALDIYNKAITTVHVRIARFFGGDTLFANGDIEPKYDLLIWPSPLTIGNATREG</sequence>
<protein>
    <submittedName>
        <fullName evidence="1">Uncharacterized protein</fullName>
    </submittedName>
</protein>
<proteinExistence type="predicted"/>
<dbReference type="EMBL" id="RBNJ01023990">
    <property type="protein sequence ID" value="RUS16626.1"/>
    <property type="molecule type" value="Genomic_DNA"/>
</dbReference>
<dbReference type="AlphaFoldDB" id="A0A433PGJ1"/>
<name>A0A433PGJ1_9FUNG</name>
<accession>A0A433PGJ1</accession>
<organism evidence="1 2">
    <name type="scientific">Jimgerdemannia flammicorona</name>
    <dbReference type="NCBI Taxonomy" id="994334"/>
    <lineage>
        <taxon>Eukaryota</taxon>
        <taxon>Fungi</taxon>
        <taxon>Fungi incertae sedis</taxon>
        <taxon>Mucoromycota</taxon>
        <taxon>Mucoromycotina</taxon>
        <taxon>Endogonomycetes</taxon>
        <taxon>Endogonales</taxon>
        <taxon>Endogonaceae</taxon>
        <taxon>Jimgerdemannia</taxon>
    </lineage>
</organism>
<dbReference type="Proteomes" id="UP000274822">
    <property type="component" value="Unassembled WGS sequence"/>
</dbReference>
<comment type="caution">
    <text evidence="1">The sequence shown here is derived from an EMBL/GenBank/DDBJ whole genome shotgun (WGS) entry which is preliminary data.</text>
</comment>
<keyword evidence="2" id="KW-1185">Reference proteome</keyword>
<gene>
    <name evidence="1" type="ORF">BC938DRAFT_476517</name>
</gene>
<evidence type="ECO:0000313" key="2">
    <source>
        <dbReference type="Proteomes" id="UP000274822"/>
    </source>
</evidence>
<reference evidence="1 2" key="1">
    <citation type="journal article" date="2018" name="New Phytol.">
        <title>Phylogenomics of Endogonaceae and evolution of mycorrhizas within Mucoromycota.</title>
        <authorList>
            <person name="Chang Y."/>
            <person name="Desiro A."/>
            <person name="Na H."/>
            <person name="Sandor L."/>
            <person name="Lipzen A."/>
            <person name="Clum A."/>
            <person name="Barry K."/>
            <person name="Grigoriev I.V."/>
            <person name="Martin F.M."/>
            <person name="Stajich J.E."/>
            <person name="Smith M.E."/>
            <person name="Bonito G."/>
            <person name="Spatafora J.W."/>
        </authorList>
    </citation>
    <scope>NUCLEOTIDE SEQUENCE [LARGE SCALE GENOMIC DNA]</scope>
    <source>
        <strain evidence="1 2">AD002</strain>
    </source>
</reference>
<evidence type="ECO:0000313" key="1">
    <source>
        <dbReference type="EMBL" id="RUS16626.1"/>
    </source>
</evidence>